<name>A0A8T0WY74_PANVG</name>
<evidence type="ECO:0000256" key="1">
    <source>
        <dbReference type="SAM" id="MobiDB-lite"/>
    </source>
</evidence>
<sequence>MPSSDEDQPPAPVQMVAKPANLLMASDPDGCEQLKRRVNGEDAMTTMVVVLAKTEEQGSCVHKKQEESKPRMDPRLLMALRMGNLAMLERLLTGDGQQRQTGTASHVIIPVAESSGGTAGGSNGEEGTWNHPSVRGPQCRRTHQLAGREDRGGGRGGGAAKAVDMRSSSPARTAEQEIVREDSSKNARNKNVLKQGEDEQPSPGEGGPRRRVDDHIRGSSSSSSSQTRAAHNPPRAALLLNGVTFDSEGDSSMSWLLLVTVRTI</sequence>
<feature type="compositionally biased region" description="Basic and acidic residues" evidence="1">
    <location>
        <begin position="207"/>
        <end position="217"/>
    </location>
</feature>
<keyword evidence="3" id="KW-1185">Reference proteome</keyword>
<feature type="region of interest" description="Disordered" evidence="1">
    <location>
        <begin position="113"/>
        <end position="234"/>
    </location>
</feature>
<protein>
    <submittedName>
        <fullName evidence="2">Uncharacterized protein</fullName>
    </submittedName>
</protein>
<comment type="caution">
    <text evidence="2">The sequence shown here is derived from an EMBL/GenBank/DDBJ whole genome shotgun (WGS) entry which is preliminary data.</text>
</comment>
<organism evidence="2 3">
    <name type="scientific">Panicum virgatum</name>
    <name type="common">Blackwell switchgrass</name>
    <dbReference type="NCBI Taxonomy" id="38727"/>
    <lineage>
        <taxon>Eukaryota</taxon>
        <taxon>Viridiplantae</taxon>
        <taxon>Streptophyta</taxon>
        <taxon>Embryophyta</taxon>
        <taxon>Tracheophyta</taxon>
        <taxon>Spermatophyta</taxon>
        <taxon>Magnoliopsida</taxon>
        <taxon>Liliopsida</taxon>
        <taxon>Poales</taxon>
        <taxon>Poaceae</taxon>
        <taxon>PACMAD clade</taxon>
        <taxon>Panicoideae</taxon>
        <taxon>Panicodae</taxon>
        <taxon>Paniceae</taxon>
        <taxon>Panicinae</taxon>
        <taxon>Panicum</taxon>
        <taxon>Panicum sect. Hiantes</taxon>
    </lineage>
</organism>
<evidence type="ECO:0000313" key="2">
    <source>
        <dbReference type="EMBL" id="KAG2649863.1"/>
    </source>
</evidence>
<gene>
    <name evidence="2" type="ORF">PVAP13_1NG135200</name>
</gene>
<reference evidence="2" key="1">
    <citation type="submission" date="2020-05" db="EMBL/GenBank/DDBJ databases">
        <title>WGS assembly of Panicum virgatum.</title>
        <authorList>
            <person name="Lovell J.T."/>
            <person name="Jenkins J."/>
            <person name="Shu S."/>
            <person name="Juenger T.E."/>
            <person name="Schmutz J."/>
        </authorList>
    </citation>
    <scope>NUCLEOTIDE SEQUENCE</scope>
    <source>
        <strain evidence="2">AP13</strain>
    </source>
</reference>
<evidence type="ECO:0000313" key="3">
    <source>
        <dbReference type="Proteomes" id="UP000823388"/>
    </source>
</evidence>
<dbReference type="AlphaFoldDB" id="A0A8T0WY74"/>
<dbReference type="Proteomes" id="UP000823388">
    <property type="component" value="Chromosome 1N"/>
</dbReference>
<dbReference type="EMBL" id="CM029038">
    <property type="protein sequence ID" value="KAG2649863.1"/>
    <property type="molecule type" value="Genomic_DNA"/>
</dbReference>
<proteinExistence type="predicted"/>
<feature type="compositionally biased region" description="Basic and acidic residues" evidence="1">
    <location>
        <begin position="174"/>
        <end position="185"/>
    </location>
</feature>
<accession>A0A8T0WY74</accession>